<dbReference type="GO" id="GO:0046872">
    <property type="term" value="F:metal ion binding"/>
    <property type="evidence" value="ECO:0007669"/>
    <property type="project" value="UniProtKB-KW"/>
</dbReference>
<dbReference type="GO" id="GO:0006298">
    <property type="term" value="P:mismatch repair"/>
    <property type="evidence" value="ECO:0007669"/>
    <property type="project" value="TreeGrafter"/>
</dbReference>
<keyword evidence="6" id="KW-0408">Iron</keyword>
<keyword evidence="5" id="KW-0378">Hydrolase</keyword>
<evidence type="ECO:0000256" key="6">
    <source>
        <dbReference type="ARBA" id="ARBA00023004"/>
    </source>
</evidence>
<keyword evidence="4" id="KW-0227">DNA damage</keyword>
<keyword evidence="7" id="KW-0411">Iron-sulfur</keyword>
<dbReference type="SUPFAM" id="SSF48150">
    <property type="entry name" value="DNA-glycosylase"/>
    <property type="match status" value="1"/>
</dbReference>
<evidence type="ECO:0000256" key="3">
    <source>
        <dbReference type="ARBA" id="ARBA00022723"/>
    </source>
</evidence>
<proteinExistence type="inferred from homology"/>
<dbReference type="GO" id="GO:0034039">
    <property type="term" value="F:8-oxo-7,8-dihydroguanine DNA N-glycosylase activity"/>
    <property type="evidence" value="ECO:0007669"/>
    <property type="project" value="TreeGrafter"/>
</dbReference>
<keyword evidence="3" id="KW-0479">Metal-binding</keyword>
<evidence type="ECO:0000313" key="11">
    <source>
        <dbReference type="EMBL" id="KKR86440.1"/>
    </source>
</evidence>
<organism evidence="11 12">
    <name type="scientific">Candidatus Uhrbacteria bacterium GW2011_GWC2_41_11</name>
    <dbReference type="NCBI Taxonomy" id="1618985"/>
    <lineage>
        <taxon>Bacteria</taxon>
        <taxon>Candidatus Uhriibacteriota</taxon>
    </lineage>
</organism>
<comment type="caution">
    <text evidence="11">The sequence shown here is derived from an EMBL/GenBank/DDBJ whole genome shotgun (WGS) entry which is preliminary data.</text>
</comment>
<protein>
    <submittedName>
        <fullName evidence="11">HhH-GPD family protein</fullName>
    </submittedName>
</protein>
<keyword evidence="9" id="KW-0326">Glycosidase</keyword>
<dbReference type="GO" id="GO:0000701">
    <property type="term" value="F:purine-specific mismatch base pair DNA N-glycosylase activity"/>
    <property type="evidence" value="ECO:0007669"/>
    <property type="project" value="TreeGrafter"/>
</dbReference>
<dbReference type="GO" id="GO:0051536">
    <property type="term" value="F:iron-sulfur cluster binding"/>
    <property type="evidence" value="ECO:0007669"/>
    <property type="project" value="UniProtKB-KW"/>
</dbReference>
<evidence type="ECO:0000256" key="9">
    <source>
        <dbReference type="ARBA" id="ARBA00023295"/>
    </source>
</evidence>
<evidence type="ECO:0000256" key="1">
    <source>
        <dbReference type="ARBA" id="ARBA00001966"/>
    </source>
</evidence>
<reference evidence="11 12" key="1">
    <citation type="journal article" date="2015" name="Nature">
        <title>rRNA introns, odd ribosomes, and small enigmatic genomes across a large radiation of phyla.</title>
        <authorList>
            <person name="Brown C.T."/>
            <person name="Hug L.A."/>
            <person name="Thomas B.C."/>
            <person name="Sharon I."/>
            <person name="Castelle C.J."/>
            <person name="Singh A."/>
            <person name="Wilkins M.J."/>
            <person name="Williams K.H."/>
            <person name="Banfield J.F."/>
        </authorList>
    </citation>
    <scope>NUCLEOTIDE SEQUENCE [LARGE SCALE GENOMIC DNA]</scope>
</reference>
<dbReference type="EMBL" id="LCAH01000013">
    <property type="protein sequence ID" value="KKR86440.1"/>
    <property type="molecule type" value="Genomic_DNA"/>
</dbReference>
<dbReference type="Pfam" id="PF00730">
    <property type="entry name" value="HhH-GPD"/>
    <property type="match status" value="1"/>
</dbReference>
<dbReference type="SMART" id="SM00478">
    <property type="entry name" value="ENDO3c"/>
    <property type="match status" value="1"/>
</dbReference>
<evidence type="ECO:0000313" key="12">
    <source>
        <dbReference type="Proteomes" id="UP000034616"/>
    </source>
</evidence>
<accession>A0A0G0WPN3</accession>
<dbReference type="InterPro" id="IPR011257">
    <property type="entry name" value="DNA_glycosylase"/>
</dbReference>
<evidence type="ECO:0000256" key="4">
    <source>
        <dbReference type="ARBA" id="ARBA00022763"/>
    </source>
</evidence>
<evidence type="ECO:0000256" key="8">
    <source>
        <dbReference type="ARBA" id="ARBA00023204"/>
    </source>
</evidence>
<dbReference type="AlphaFoldDB" id="A0A0G0WPN3"/>
<dbReference type="PATRIC" id="fig|1618985.3.peg.847"/>
<dbReference type="Gene3D" id="1.10.340.30">
    <property type="entry name" value="Hypothetical protein, domain 2"/>
    <property type="match status" value="1"/>
</dbReference>
<gene>
    <name evidence="11" type="ORF">UU35_C0013G0015</name>
</gene>
<dbReference type="GO" id="GO:0032357">
    <property type="term" value="F:oxidized purine DNA binding"/>
    <property type="evidence" value="ECO:0007669"/>
    <property type="project" value="TreeGrafter"/>
</dbReference>
<name>A0A0G0WPN3_9BACT</name>
<dbReference type="PANTHER" id="PTHR42944">
    <property type="entry name" value="ADENINE DNA GLYCOSYLASE"/>
    <property type="match status" value="1"/>
</dbReference>
<evidence type="ECO:0000256" key="5">
    <source>
        <dbReference type="ARBA" id="ARBA00022801"/>
    </source>
</evidence>
<dbReference type="PANTHER" id="PTHR42944:SF1">
    <property type="entry name" value="ADENINE DNA GLYCOSYLASE"/>
    <property type="match status" value="1"/>
</dbReference>
<dbReference type="GO" id="GO:0006284">
    <property type="term" value="P:base-excision repair"/>
    <property type="evidence" value="ECO:0007669"/>
    <property type="project" value="InterPro"/>
</dbReference>
<dbReference type="CDD" id="cd00056">
    <property type="entry name" value="ENDO3c"/>
    <property type="match status" value="1"/>
</dbReference>
<sequence>MITVQKLLSWYDRHGRDLPWRKTRNPYHILVSEIMLQQTQVSRVLIFYSSWLKQFPDWKHLAQATNTEIIHAWSGLGYNKRGLMLRDIAREIVKKGTPQTRETWMTLKGIGPYTASALTAFSLHERVMPIDTNIRRVLGRFFFGLLFPDPKKDKQIQKKIKAWLPTHGRFYDVPQALFDLASSVCTKIPNCVSCPLRKECHAAQKFLSGNVRVPKNMIQKAKETHYRNKPYPDRIYRGRMLKCVRLHDPNGVDMKEIGLHIDPSFDRHLDTEWLKNMLERMIKNGLLKKKNNVITLG</sequence>
<dbReference type="GO" id="GO:0035485">
    <property type="term" value="F:adenine/guanine mispair binding"/>
    <property type="evidence" value="ECO:0007669"/>
    <property type="project" value="TreeGrafter"/>
</dbReference>
<keyword evidence="8" id="KW-0234">DNA repair</keyword>
<comment type="cofactor">
    <cofactor evidence="1">
        <name>[4Fe-4S] cluster</name>
        <dbReference type="ChEBI" id="CHEBI:49883"/>
    </cofactor>
</comment>
<comment type="similarity">
    <text evidence="2">Belongs to the Nth/MutY family.</text>
</comment>
<dbReference type="InterPro" id="IPR044298">
    <property type="entry name" value="MIG/MutY"/>
</dbReference>
<dbReference type="InterPro" id="IPR003265">
    <property type="entry name" value="HhH-GPD_domain"/>
</dbReference>
<evidence type="ECO:0000259" key="10">
    <source>
        <dbReference type="SMART" id="SM00478"/>
    </source>
</evidence>
<dbReference type="InterPro" id="IPR023170">
    <property type="entry name" value="HhH_base_excis_C"/>
</dbReference>
<feature type="domain" description="HhH-GPD" evidence="10">
    <location>
        <begin position="35"/>
        <end position="183"/>
    </location>
</feature>
<evidence type="ECO:0000256" key="7">
    <source>
        <dbReference type="ARBA" id="ARBA00023014"/>
    </source>
</evidence>
<dbReference type="Gene3D" id="1.10.1670.10">
    <property type="entry name" value="Helix-hairpin-Helix base-excision DNA repair enzymes (C-terminal)"/>
    <property type="match status" value="1"/>
</dbReference>
<dbReference type="Proteomes" id="UP000034616">
    <property type="component" value="Unassembled WGS sequence"/>
</dbReference>
<evidence type="ECO:0000256" key="2">
    <source>
        <dbReference type="ARBA" id="ARBA00008343"/>
    </source>
</evidence>